<feature type="binding site" evidence="7">
    <location>
        <position position="425"/>
    </location>
    <ligand>
        <name>ATP</name>
        <dbReference type="ChEBI" id="CHEBI:30616"/>
    </ligand>
</feature>
<evidence type="ECO:0000256" key="5">
    <source>
        <dbReference type="ARBA" id="ARBA00022840"/>
    </source>
</evidence>
<organism evidence="10 11">
    <name type="scientific">Dietzia timorensis</name>
    <dbReference type="NCBI Taxonomy" id="499555"/>
    <lineage>
        <taxon>Bacteria</taxon>
        <taxon>Bacillati</taxon>
        <taxon>Actinomycetota</taxon>
        <taxon>Actinomycetes</taxon>
        <taxon>Mycobacteriales</taxon>
        <taxon>Dietziaceae</taxon>
        <taxon>Dietzia</taxon>
    </lineage>
</organism>
<keyword evidence="1 7" id="KW-0436">Ligase</keyword>
<dbReference type="Proteomes" id="UP000186104">
    <property type="component" value="Chromosome"/>
</dbReference>
<comment type="function">
    <text evidence="7">Catalyzes the covalent attachment of the prokaryotic ubiquitin-like protein modifier Pup to the proteasomal substrate proteins, thereby targeting them for proteasomal degradation. This tagging system is termed pupylation. The ligation reaction involves the side-chain carboxylate of the C-terminal glutamate of Pup and the side-chain amino group of a substrate lysine.</text>
</comment>
<dbReference type="EMBL" id="CP015961">
    <property type="protein sequence ID" value="ANI92407.1"/>
    <property type="molecule type" value="Genomic_DNA"/>
</dbReference>
<feature type="binding site" evidence="7">
    <location>
        <position position="64"/>
    </location>
    <ligand>
        <name>Mg(2+)</name>
        <dbReference type="ChEBI" id="CHEBI:18420"/>
    </ligand>
</feature>
<dbReference type="Pfam" id="PF03136">
    <property type="entry name" value="Pup_ligase"/>
    <property type="match status" value="1"/>
</dbReference>
<reference evidence="10 11" key="1">
    <citation type="submission" date="2016-06" db="EMBL/GenBank/DDBJ databases">
        <title>Complete genome sequence of a saline-alkali tolerant type strain Dietzia timorensis ID05-A0528T.</title>
        <authorList>
            <person name="Wu X."/>
        </authorList>
    </citation>
    <scope>NUCLEOTIDE SEQUENCE [LARGE SCALE GENOMIC DNA]</scope>
    <source>
        <strain evidence="10 11">ID05-A0528</strain>
    </source>
</reference>
<evidence type="ECO:0000256" key="1">
    <source>
        <dbReference type="ARBA" id="ARBA00022598"/>
    </source>
</evidence>
<dbReference type="InterPro" id="IPR022279">
    <property type="entry name" value="Pup_ligase"/>
</dbReference>
<evidence type="ECO:0000313" key="10">
    <source>
        <dbReference type="EMBL" id="ANI92407.1"/>
    </source>
</evidence>
<evidence type="ECO:0000256" key="6">
    <source>
        <dbReference type="ARBA" id="ARBA00022842"/>
    </source>
</evidence>
<dbReference type="UniPathway" id="UPA00997"/>
<name>A0A173LM88_9ACTN</name>
<gene>
    <name evidence="7" type="primary">pafA</name>
    <name evidence="10" type="ORF">BJL86_1630</name>
</gene>
<dbReference type="GO" id="GO:0010498">
    <property type="term" value="P:proteasomal protein catabolic process"/>
    <property type="evidence" value="ECO:0007669"/>
    <property type="project" value="UniProtKB-UniRule"/>
</dbReference>
<feature type="binding site" evidence="7">
    <location>
        <position position="67"/>
    </location>
    <ligand>
        <name>ATP</name>
        <dbReference type="ChEBI" id="CHEBI:30616"/>
    </ligand>
</feature>
<dbReference type="PIRSF" id="PIRSF018077">
    <property type="entry name" value="UCP018077"/>
    <property type="match status" value="1"/>
</dbReference>
<dbReference type="OrthoDB" id="9760627at2"/>
<dbReference type="GO" id="GO:0019941">
    <property type="term" value="P:modification-dependent protein catabolic process"/>
    <property type="evidence" value="ECO:0007669"/>
    <property type="project" value="UniProtKB-UniRule"/>
</dbReference>
<dbReference type="GO" id="GO:0005524">
    <property type="term" value="F:ATP binding"/>
    <property type="evidence" value="ECO:0007669"/>
    <property type="project" value="UniProtKB-UniRule"/>
</dbReference>
<accession>A0A173LM88</accession>
<dbReference type="NCBIfam" id="TIGR03686">
    <property type="entry name" value="pupylate_PafA"/>
    <property type="match status" value="1"/>
</dbReference>
<evidence type="ECO:0000313" key="11">
    <source>
        <dbReference type="Proteomes" id="UP000186104"/>
    </source>
</evidence>
<dbReference type="EC" id="6.3.1.19" evidence="7 8"/>
<feature type="binding site" evidence="7">
    <location>
        <position position="56"/>
    </location>
    <ligand>
        <name>Mg(2+)</name>
        <dbReference type="ChEBI" id="CHEBI:18420"/>
    </ligand>
</feature>
<evidence type="ECO:0000256" key="9">
    <source>
        <dbReference type="PIRSR" id="PIRSR018077-1"/>
    </source>
</evidence>
<evidence type="ECO:0000256" key="8">
    <source>
        <dbReference type="NCBIfam" id="TIGR03686"/>
    </source>
</evidence>
<keyword evidence="2 7" id="KW-0479">Metal-binding</keyword>
<dbReference type="RefSeq" id="WP_067471191.1">
    <property type="nucleotide sequence ID" value="NZ_CP015961.1"/>
</dbReference>
<keyword evidence="6 7" id="KW-0460">Magnesium</keyword>
<dbReference type="KEGG" id="dtm:BJL86_1630"/>
<protein>
    <recommendedName>
        <fullName evidence="7 8">Pup--protein ligase</fullName>
        <ecNumber evidence="7 8">6.3.1.19</ecNumber>
    </recommendedName>
    <alternativeName>
        <fullName evidence="7">Proteasome accessory factor A</fullName>
    </alternativeName>
    <alternativeName>
        <fullName evidence="7">Pup-conjugating enzyme</fullName>
    </alternativeName>
</protein>
<sequence>MIRRIVGIETEFGITSVSARGSRALGADEVARFLFRPIVERSRSSNVFLANGSRLYLDVGSHPEYATAECDGLRQLIAYDKAGERVVDDLAVEAERMLAEQSILAKVFIFKNNTDSSGHSYGCHENYLVDRTTTLRDIAVELLPFLVSRQLICGAGKILTEPNGEVRYCFSQRAKHMWDGVSSATTRSRPMINTRDEPHADSKKFRRMHVIVGDSNMIEASTMLKVASTRLVLELLESGVSMSHLAIANPVRAIREISRDLTGTAEIALADGTTTSALALQREFLSAVKTYFDGGGCDRSDREDYAAMIELWERALDAVDSGDYSSIATEIDWAAKLQLIRAYQDKGGLELDDPKLAQVDLTYHDVRPGRGIVSLLEARGKAAKIVTDEEIEAARVEAPTTTRAKLRGKFIAAAEAAGAEFTVDWVHLKAGAGTSTASNTVALLDPFVQSDERVDSLIATFSSVP</sequence>
<dbReference type="PANTHER" id="PTHR42307:SF3">
    <property type="entry name" value="PUP--PROTEIN LIGASE"/>
    <property type="match status" value="1"/>
</dbReference>
<keyword evidence="3 7" id="KW-0547">Nucleotide-binding</keyword>
<dbReference type="STRING" id="499555.BJL86_1630"/>
<dbReference type="GO" id="GO:0070490">
    <property type="term" value="P:protein pupylation"/>
    <property type="evidence" value="ECO:0007669"/>
    <property type="project" value="UniProtKB-UniRule"/>
</dbReference>
<comment type="miscellaneous">
    <text evidence="7">The reaction mechanism probably proceeds via the activation of Pup by phosphorylation of its C-terminal glutamate, which is then subject to nucleophilic attack by the substrate lysine, resulting in an isopeptide bond and the release of phosphate as a good leaving group.</text>
</comment>
<dbReference type="PANTHER" id="PTHR42307">
    <property type="entry name" value="PUP DEAMIDASE/DEPUPYLASE"/>
    <property type="match status" value="1"/>
</dbReference>
<evidence type="ECO:0000256" key="3">
    <source>
        <dbReference type="ARBA" id="ARBA00022741"/>
    </source>
</evidence>
<evidence type="ECO:0000256" key="2">
    <source>
        <dbReference type="ARBA" id="ARBA00022723"/>
    </source>
</evidence>
<dbReference type="AlphaFoldDB" id="A0A173LM88"/>
<dbReference type="HAMAP" id="MF_02111">
    <property type="entry name" value="Pup_ligase"/>
    <property type="match status" value="1"/>
</dbReference>
<comment type="pathway">
    <text evidence="7">Protein degradation; proteasomal Pup-dependent pathway.</text>
</comment>
<comment type="pathway">
    <text evidence="7">Protein modification; protein pupylation.</text>
</comment>
<keyword evidence="11" id="KW-1185">Reference proteome</keyword>
<keyword evidence="5 7" id="KW-0067">ATP-binding</keyword>
<feature type="binding site" evidence="7">
    <location>
        <position position="54"/>
    </location>
    <ligand>
        <name>ATP</name>
        <dbReference type="ChEBI" id="CHEBI:30616"/>
    </ligand>
</feature>
<dbReference type="GO" id="GO:0016879">
    <property type="term" value="F:ligase activity, forming carbon-nitrogen bonds"/>
    <property type="evidence" value="ECO:0007669"/>
    <property type="project" value="UniProtKB-UniRule"/>
</dbReference>
<dbReference type="InterPro" id="IPR004347">
    <property type="entry name" value="Pup_ligase/deamidase"/>
</dbReference>
<keyword evidence="4 7" id="KW-0833">Ubl conjugation pathway</keyword>
<feature type="binding site" evidence="7">
    <location>
        <position position="9"/>
    </location>
    <ligand>
        <name>Mg(2+)</name>
        <dbReference type="ChEBI" id="CHEBI:18420"/>
    </ligand>
</feature>
<evidence type="ECO:0000256" key="7">
    <source>
        <dbReference type="HAMAP-Rule" id="MF_02111"/>
    </source>
</evidence>
<dbReference type="GO" id="GO:0000287">
    <property type="term" value="F:magnesium ion binding"/>
    <property type="evidence" value="ECO:0007669"/>
    <property type="project" value="UniProtKB-UniRule"/>
</dbReference>
<comment type="similarity">
    <text evidence="7">Belongs to the Pup ligase/Pup deamidase family. Pup-conjugating enzyme subfamily.</text>
</comment>
<feature type="active site" description="Proton acceptor" evidence="7 9">
    <location>
        <position position="58"/>
    </location>
</feature>
<dbReference type="UniPathway" id="UPA00998"/>
<comment type="catalytic activity">
    <reaction evidence="7">
        <text>ATP + [prokaryotic ubiquitin-like protein]-L-glutamate + [protein]-L-lysine = ADP + phosphate + N(6)-([prokaryotic ubiquitin-like protein]-gamma-L-glutamyl)-[protein]-L-lysine.</text>
        <dbReference type="EC" id="6.3.1.19"/>
    </reaction>
</comment>
<dbReference type="GO" id="GO:0019787">
    <property type="term" value="F:ubiquitin-like protein transferase activity"/>
    <property type="evidence" value="ECO:0007669"/>
    <property type="project" value="UniProtKB-UniRule"/>
</dbReference>
<proteinExistence type="inferred from homology"/>
<evidence type="ECO:0000256" key="4">
    <source>
        <dbReference type="ARBA" id="ARBA00022786"/>
    </source>
</evidence>